<dbReference type="eggNOG" id="arCOG01273">
    <property type="taxonomic scope" value="Archaea"/>
</dbReference>
<dbReference type="Proteomes" id="UP000001901">
    <property type="component" value="Chromosome"/>
</dbReference>
<evidence type="ECO:0000313" key="8">
    <source>
        <dbReference type="Proteomes" id="UP000001901"/>
    </source>
</evidence>
<gene>
    <name evidence="7" type="ordered locus">Arcpr_1320</name>
</gene>
<dbReference type="STRING" id="572546.Arcpr_1320"/>
<evidence type="ECO:0000256" key="4">
    <source>
        <dbReference type="ARBA" id="ARBA00022989"/>
    </source>
</evidence>
<dbReference type="PANTHER" id="PTHR30482:SF1">
    <property type="entry name" value="BRANCHED-CHAIN AMINO ACID TRANSPORT PERMEASE PROTEIN LIVM-RELATED"/>
    <property type="match status" value="1"/>
</dbReference>
<feature type="transmembrane region" description="Helical" evidence="6">
    <location>
        <begin position="86"/>
        <end position="112"/>
    </location>
</feature>
<dbReference type="EMBL" id="CP001857">
    <property type="protein sequence ID" value="ADB58369.1"/>
    <property type="molecule type" value="Genomic_DNA"/>
</dbReference>
<dbReference type="HOGENOM" id="CLU_031365_1_0_2"/>
<keyword evidence="8" id="KW-1185">Reference proteome</keyword>
<accession>D2RE25</accession>
<keyword evidence="3 6" id="KW-0812">Transmembrane</keyword>
<evidence type="ECO:0000256" key="6">
    <source>
        <dbReference type="SAM" id="Phobius"/>
    </source>
</evidence>
<sequence length="343" mass="37348">MAWEIVTTVLFWFGLYAIVAISLNLEYGYAGIPNFGRCLAVVVGAVAVGGVVVRLLMFMFNVNGQFLVASGQASSIANDIIAHNPLFGIGLLILSLVIACLIGMLVGAIFILPSAKLSEDYLAITLLAISEVVLQILYYSTDIAGGYYGVSIPDVLNFVPSGRDVVFIGIILVVAFLVFVFAEKLLNTPYGRILRAMRENENVVKAFGRDIMVLRVKIVAIGSGIAALAGALYALYTANVAGILNLYSRFYWTFLPFLMIILGGLSNNRGVLAGAFVFATTKVLLETYKFEIKTLLHIPFSSTWLGYMLFGAVTLLILYYRPEGLIKEKPIATKPIKGRMRKG</sequence>
<dbReference type="GeneID" id="8740007"/>
<feature type="transmembrane region" description="Helical" evidence="6">
    <location>
        <begin position="39"/>
        <end position="60"/>
    </location>
</feature>
<dbReference type="GO" id="GO:0015658">
    <property type="term" value="F:branched-chain amino acid transmembrane transporter activity"/>
    <property type="evidence" value="ECO:0007669"/>
    <property type="project" value="InterPro"/>
</dbReference>
<dbReference type="CDD" id="cd06581">
    <property type="entry name" value="TM_PBP1_LivM_like"/>
    <property type="match status" value="1"/>
</dbReference>
<evidence type="ECO:0000256" key="5">
    <source>
        <dbReference type="ARBA" id="ARBA00023136"/>
    </source>
</evidence>
<comment type="subcellular location">
    <subcellularLocation>
        <location evidence="1">Cell membrane</location>
        <topology evidence="1">Multi-pass membrane protein</topology>
    </subcellularLocation>
</comment>
<evidence type="ECO:0000256" key="3">
    <source>
        <dbReference type="ARBA" id="ARBA00022692"/>
    </source>
</evidence>
<feature type="transmembrane region" description="Helical" evidence="6">
    <location>
        <begin position="248"/>
        <end position="265"/>
    </location>
</feature>
<feature type="transmembrane region" description="Helical" evidence="6">
    <location>
        <begin position="165"/>
        <end position="186"/>
    </location>
</feature>
<dbReference type="InterPro" id="IPR043428">
    <property type="entry name" value="LivM-like"/>
</dbReference>
<dbReference type="AlphaFoldDB" id="D2RE25"/>
<organism evidence="7 8">
    <name type="scientific">Archaeoglobus profundus (strain DSM 5631 / JCM 9629 / NBRC 100127 / Av18)</name>
    <dbReference type="NCBI Taxonomy" id="572546"/>
    <lineage>
        <taxon>Archaea</taxon>
        <taxon>Methanobacteriati</taxon>
        <taxon>Methanobacteriota</taxon>
        <taxon>Archaeoglobi</taxon>
        <taxon>Archaeoglobales</taxon>
        <taxon>Archaeoglobaceae</taxon>
        <taxon>Archaeoglobus</taxon>
    </lineage>
</organism>
<dbReference type="KEGG" id="apo:Arcpr_1320"/>
<reference evidence="7 8" key="1">
    <citation type="journal article" date="2010" name="Stand. Genomic Sci.">
        <title>Complete genome sequence of Archaeoglobus profundus type strain (AV18).</title>
        <authorList>
            <person name="von Jan M."/>
            <person name="Lapidus A."/>
            <person name="Del Rio T.G."/>
            <person name="Copeland A."/>
            <person name="Tice H."/>
            <person name="Cheng J.F."/>
            <person name="Lucas S."/>
            <person name="Chen F."/>
            <person name="Nolan M."/>
            <person name="Goodwin L."/>
            <person name="Han C."/>
            <person name="Pitluck S."/>
            <person name="Liolios K."/>
            <person name="Ivanova N."/>
            <person name="Mavromatis K."/>
            <person name="Ovchinnikova G."/>
            <person name="Chertkov O."/>
            <person name="Pati A."/>
            <person name="Chen A."/>
            <person name="Palaniappan K."/>
            <person name="Land M."/>
            <person name="Hauser L."/>
            <person name="Chang Y.J."/>
            <person name="Jeffries C.D."/>
            <person name="Saunders E."/>
            <person name="Brettin T."/>
            <person name="Detter J.C."/>
            <person name="Chain P."/>
            <person name="Eichinger K."/>
            <person name="Huber H."/>
            <person name="Spring S."/>
            <person name="Rohde M."/>
            <person name="Goker M."/>
            <person name="Wirth R."/>
            <person name="Woyke T."/>
            <person name="Bristow J."/>
            <person name="Eisen J.A."/>
            <person name="Markowitz V."/>
            <person name="Hugenholtz P."/>
            <person name="Kyrpides N.C."/>
            <person name="Klenk H.P."/>
        </authorList>
    </citation>
    <scope>NUCLEOTIDE SEQUENCE [LARGE SCALE GENOMIC DNA]</scope>
    <source>
        <strain evidence="8">DSM 5631 / JCM 9629 / NBRC 100127 / Av18</strain>
    </source>
</reference>
<dbReference type="OrthoDB" id="15394at2157"/>
<name>D2RE25_ARCPA</name>
<proteinExistence type="predicted"/>
<dbReference type="InterPro" id="IPR001851">
    <property type="entry name" value="ABC_transp_permease"/>
</dbReference>
<dbReference type="PANTHER" id="PTHR30482">
    <property type="entry name" value="HIGH-AFFINITY BRANCHED-CHAIN AMINO ACID TRANSPORT SYSTEM PERMEASE"/>
    <property type="match status" value="1"/>
</dbReference>
<dbReference type="PaxDb" id="572546-Arcpr_1320"/>
<evidence type="ECO:0000313" key="7">
    <source>
        <dbReference type="EMBL" id="ADB58369.1"/>
    </source>
</evidence>
<keyword evidence="5 6" id="KW-0472">Membrane</keyword>
<protein>
    <submittedName>
        <fullName evidence="7">Inner-membrane translocator</fullName>
    </submittedName>
</protein>
<dbReference type="GO" id="GO:0005886">
    <property type="term" value="C:plasma membrane"/>
    <property type="evidence" value="ECO:0007669"/>
    <property type="project" value="UniProtKB-SubCell"/>
</dbReference>
<evidence type="ECO:0000256" key="2">
    <source>
        <dbReference type="ARBA" id="ARBA00022475"/>
    </source>
</evidence>
<keyword evidence="2" id="KW-1003">Cell membrane</keyword>
<feature type="transmembrane region" description="Helical" evidence="6">
    <location>
        <begin position="6"/>
        <end position="27"/>
    </location>
</feature>
<feature type="transmembrane region" description="Helical" evidence="6">
    <location>
        <begin position="302"/>
        <end position="320"/>
    </location>
</feature>
<dbReference type="Pfam" id="PF02653">
    <property type="entry name" value="BPD_transp_2"/>
    <property type="match status" value="1"/>
</dbReference>
<feature type="transmembrane region" description="Helical" evidence="6">
    <location>
        <begin position="121"/>
        <end position="139"/>
    </location>
</feature>
<keyword evidence="4 6" id="KW-1133">Transmembrane helix</keyword>
<dbReference type="RefSeq" id="WP_012940705.1">
    <property type="nucleotide sequence ID" value="NC_013741.1"/>
</dbReference>
<evidence type="ECO:0000256" key="1">
    <source>
        <dbReference type="ARBA" id="ARBA00004651"/>
    </source>
</evidence>
<feature type="transmembrane region" description="Helical" evidence="6">
    <location>
        <begin position="218"/>
        <end position="236"/>
    </location>
</feature>